<reference evidence="1" key="2">
    <citation type="submission" date="2020-08" db="EMBL/GenBank/DDBJ databases">
        <title>Plant Genome Project.</title>
        <authorList>
            <person name="Zhang R.-G."/>
        </authorList>
    </citation>
    <scope>NUCLEOTIDE SEQUENCE</scope>
    <source>
        <strain evidence="1">Huo1</strain>
        <tissue evidence="1">Leaf</tissue>
    </source>
</reference>
<dbReference type="AlphaFoldDB" id="A0A8X8ZEL0"/>
<proteinExistence type="predicted"/>
<name>A0A8X8ZEL0_SALSN</name>
<evidence type="ECO:0000313" key="2">
    <source>
        <dbReference type="Proteomes" id="UP000298416"/>
    </source>
</evidence>
<dbReference type="Proteomes" id="UP000298416">
    <property type="component" value="Unassembled WGS sequence"/>
</dbReference>
<comment type="caution">
    <text evidence="1">The sequence shown here is derived from an EMBL/GenBank/DDBJ whole genome shotgun (WGS) entry which is preliminary data.</text>
</comment>
<gene>
    <name evidence="1" type="ORF">SASPL_139190</name>
</gene>
<evidence type="ECO:0000313" key="1">
    <source>
        <dbReference type="EMBL" id="KAG6402312.1"/>
    </source>
</evidence>
<protein>
    <submittedName>
        <fullName evidence="1">Uncharacterized protein</fullName>
    </submittedName>
</protein>
<keyword evidence="2" id="KW-1185">Reference proteome</keyword>
<sequence>MTMTTIFFGGAVATKPATATTRHNSQLAVRASMDLEKVVAAAAETTNTRRGLVLAGMAIIRRKSRDGS</sequence>
<organism evidence="1">
    <name type="scientific">Salvia splendens</name>
    <name type="common">Scarlet sage</name>
    <dbReference type="NCBI Taxonomy" id="180675"/>
    <lineage>
        <taxon>Eukaryota</taxon>
        <taxon>Viridiplantae</taxon>
        <taxon>Streptophyta</taxon>
        <taxon>Embryophyta</taxon>
        <taxon>Tracheophyta</taxon>
        <taxon>Spermatophyta</taxon>
        <taxon>Magnoliopsida</taxon>
        <taxon>eudicotyledons</taxon>
        <taxon>Gunneridae</taxon>
        <taxon>Pentapetalae</taxon>
        <taxon>asterids</taxon>
        <taxon>lamiids</taxon>
        <taxon>Lamiales</taxon>
        <taxon>Lamiaceae</taxon>
        <taxon>Nepetoideae</taxon>
        <taxon>Mentheae</taxon>
        <taxon>Salviinae</taxon>
        <taxon>Salvia</taxon>
        <taxon>Salvia subgen. Calosphace</taxon>
        <taxon>core Calosphace</taxon>
    </lineage>
</organism>
<accession>A0A8X8ZEL0</accession>
<reference evidence="1" key="1">
    <citation type="submission" date="2018-01" db="EMBL/GenBank/DDBJ databases">
        <authorList>
            <person name="Mao J.F."/>
        </authorList>
    </citation>
    <scope>NUCLEOTIDE SEQUENCE</scope>
    <source>
        <strain evidence="1">Huo1</strain>
        <tissue evidence="1">Leaf</tissue>
    </source>
</reference>
<dbReference type="EMBL" id="PNBA02000014">
    <property type="protein sequence ID" value="KAG6402312.1"/>
    <property type="molecule type" value="Genomic_DNA"/>
</dbReference>